<dbReference type="Proteomes" id="UP000323011">
    <property type="component" value="Unassembled WGS sequence"/>
</dbReference>
<evidence type="ECO:0000313" key="3">
    <source>
        <dbReference type="Proteomes" id="UP000323011"/>
    </source>
</evidence>
<accession>A0A5A8C9R4</accession>
<keyword evidence="3" id="KW-1185">Reference proteome</keyword>
<feature type="signal peptide" evidence="1">
    <location>
        <begin position="1"/>
        <end position="20"/>
    </location>
</feature>
<evidence type="ECO:0000256" key="1">
    <source>
        <dbReference type="SAM" id="SignalP"/>
    </source>
</evidence>
<proteinExistence type="predicted"/>
<organism evidence="2 3">
    <name type="scientific">Cafeteria roenbergensis</name>
    <name type="common">Marine flagellate</name>
    <dbReference type="NCBI Taxonomy" id="33653"/>
    <lineage>
        <taxon>Eukaryota</taxon>
        <taxon>Sar</taxon>
        <taxon>Stramenopiles</taxon>
        <taxon>Bigyra</taxon>
        <taxon>Opalozoa</taxon>
        <taxon>Bicosoecida</taxon>
        <taxon>Cafeteriaceae</taxon>
        <taxon>Cafeteria</taxon>
    </lineage>
</organism>
<dbReference type="EMBL" id="VLTN01000042">
    <property type="protein sequence ID" value="KAA0149538.1"/>
    <property type="molecule type" value="Genomic_DNA"/>
</dbReference>
<sequence>MPSPTLVATVAALAVGAASARSPIRGAVTRQDEGRVLSKREGFVELAATHAGQARDASSWANCVEGLRPHKGTFQSKHKGNVQSFVFSSYGVLSDAGCDMDDTDILYSCVRLAFEATGDVNTCEEAIAEEENAPKQDFSGLACTPGAKSATFDSNDPATWDAQPLQVCSEFLNNFGDSEGKRLLRDLAGCHLNGNSKTRTKLSPRTNVAMHQHAASGSHGIGFVYERQSGTSKVTPKVVDYATGRAGNEYKWTHSGTGYNPDFPSKCSSYDQVVPN</sequence>
<evidence type="ECO:0000313" key="2">
    <source>
        <dbReference type="EMBL" id="KAA0149538.1"/>
    </source>
</evidence>
<reference evidence="2 3" key="1">
    <citation type="submission" date="2019-07" db="EMBL/GenBank/DDBJ databases">
        <title>Genomes of Cafeteria roenbergensis.</title>
        <authorList>
            <person name="Fischer M.G."/>
            <person name="Hackl T."/>
            <person name="Roman M."/>
        </authorList>
    </citation>
    <scope>NUCLEOTIDE SEQUENCE [LARGE SCALE GENOMIC DNA]</scope>
    <source>
        <strain evidence="2 3">BVI</strain>
    </source>
</reference>
<keyword evidence="1" id="KW-0732">Signal</keyword>
<feature type="chain" id="PRO_5022685025" evidence="1">
    <location>
        <begin position="21"/>
        <end position="276"/>
    </location>
</feature>
<comment type="caution">
    <text evidence="2">The sequence shown here is derived from an EMBL/GenBank/DDBJ whole genome shotgun (WGS) entry which is preliminary data.</text>
</comment>
<dbReference type="AlphaFoldDB" id="A0A5A8C9R4"/>
<gene>
    <name evidence="2" type="ORF">FNF29_05924</name>
</gene>
<protein>
    <submittedName>
        <fullName evidence="2">Uncharacterized protein</fullName>
    </submittedName>
</protein>
<name>A0A5A8C9R4_CAFRO</name>